<dbReference type="Pfam" id="PF07554">
    <property type="entry name" value="FIVAR"/>
    <property type="match status" value="3"/>
</dbReference>
<dbReference type="InterPro" id="IPR006102">
    <property type="entry name" value="Ig-like_GH2"/>
</dbReference>
<comment type="catalytic activity">
    <reaction evidence="1">
        <text>Hydrolysis of terminal, non-reducing alpha-D-galactose residues in alpha-D-galactosides, including galactose oligosaccharides, galactomannans and galactolipids.</text>
        <dbReference type="EC" id="3.2.1.22"/>
    </reaction>
</comment>
<feature type="domain" description="Dockerin" evidence="9">
    <location>
        <begin position="3139"/>
        <end position="3206"/>
    </location>
</feature>
<dbReference type="PROSITE" id="PS50022">
    <property type="entry name" value="FA58C_3"/>
    <property type="match status" value="1"/>
</dbReference>
<dbReference type="SUPFAM" id="SSF49785">
    <property type="entry name" value="Galactose-binding domain-like"/>
    <property type="match status" value="4"/>
</dbReference>
<dbReference type="CDD" id="cd14256">
    <property type="entry name" value="Dockerin_I"/>
    <property type="match status" value="1"/>
</dbReference>
<dbReference type="InterPro" id="IPR008964">
    <property type="entry name" value="Invasin/intimin_cell_adhesion"/>
</dbReference>
<dbReference type="InterPro" id="IPR056441">
    <property type="entry name" value="Beta-barrel_GLAA-B_II"/>
</dbReference>
<comment type="caution">
    <text evidence="10">The sequence shown here is derived from an EMBL/GenBank/DDBJ whole genome shotgun (WGS) entry which is preliminary data.</text>
</comment>
<dbReference type="InterPro" id="IPR000421">
    <property type="entry name" value="FA58C"/>
</dbReference>
<dbReference type="GO" id="GO:0004553">
    <property type="term" value="F:hydrolase activity, hydrolyzing O-glycosyl compounds"/>
    <property type="evidence" value="ECO:0007669"/>
    <property type="project" value="InterPro"/>
</dbReference>
<evidence type="ECO:0000256" key="7">
    <source>
        <dbReference type="SAM" id="Coils"/>
    </source>
</evidence>
<dbReference type="Gene3D" id="1.20.1270.90">
    <property type="entry name" value="AF1782-like"/>
    <property type="match status" value="3"/>
</dbReference>
<dbReference type="Pfam" id="PF00404">
    <property type="entry name" value="Dockerin_1"/>
    <property type="match status" value="1"/>
</dbReference>
<dbReference type="InterPro" id="IPR017853">
    <property type="entry name" value="GH"/>
</dbReference>
<dbReference type="Gene3D" id="1.10.1330.10">
    <property type="entry name" value="Dockerin domain"/>
    <property type="match status" value="1"/>
</dbReference>
<dbReference type="InterPro" id="IPR025883">
    <property type="entry name" value="Cadherin-like_domain"/>
</dbReference>
<dbReference type="Pfam" id="PF18565">
    <property type="entry name" value="Glyco_hydro2_C5"/>
    <property type="match status" value="1"/>
</dbReference>
<dbReference type="InterPro" id="IPR013320">
    <property type="entry name" value="ConA-like_dom_sf"/>
</dbReference>
<dbReference type="Gene3D" id="2.60.120.1060">
    <property type="entry name" value="NPCBM/NEW2 domain"/>
    <property type="match status" value="2"/>
</dbReference>
<dbReference type="InterPro" id="IPR036439">
    <property type="entry name" value="Dockerin_dom_sf"/>
</dbReference>
<dbReference type="Gene3D" id="1.20.1270.70">
    <property type="entry name" value="Designed single chain three-helix bundle"/>
    <property type="match status" value="1"/>
</dbReference>
<dbReference type="Gene3D" id="2.60.120.200">
    <property type="match status" value="1"/>
</dbReference>
<sequence>MKRRGITWVFVLMMAVGLVLSQRMILSAKDDIVQIEAEPGREQLHFNQGWKFVRRNIPEAVKSDYDMAELERWENVDLPHSVRLEEENTSGGKNYQGPAMYRKHFYLSDSYKDKKLYIEFEGVMGVTDVWVNGKHLQGHMAEKTGENTQYGGYLPFILDITDAVHCDGEANVITVLTDNSDNVNVPPGKPQGQLDFTYFGGIYRNVWLHSVNNVHITDELFEDETAGGGILVDFPEVSPEQAIVDIKTHIRNEDKEEKQISLVTKIVNQDGTVVGEDRKTLSLPGAGAGEVKQSVTVENPELWDLDHPYMHTIVSEVYADGAETDRTETPAGIRKIEMDAQKGILINNKHAGFLSGVNRHQEYPYIGYAASDSLQRRDAIKFKSAGFHIVRTAHHPQSEEFLKACDELGILVIEAIPGWQHWSDDKIFAQRVKNDIRQMVRRDRNHPSILTFEISLNESPGVPEGFTNELEQVAKEEHPSLKTSAENPHGGAKGDILYGTPEEVESWSDTALSIIREYGDHWEEQFGNFINDCRVTRGKESFYPGGEARMVKQANNRLWKGYSFEGTGAVSMSEGIQNYKDSAHRFAGMTMWIGIDHNRGYHETMSPCGIWDLKRIPKYSYYAFASQRSTAEDEYLESQDVETGPMIFIASSWGTKAPVVDKSNQETVGTDSKRMIYVYSNADKVKLCVMGKNDEILWEQENVPLDEGTSSNLEHPPYYFENVPYTEGSYLKAEGYDADGNVIAGQEVHTAKEPARLRLEVDDSGNGLTADGSDQVMVYAYVLDEEGNVCAEADNKLKFSVEGQGSIIGNGDKRVGANPVNAEAGVAGIFIQAGKNPGKIQVTVSSPGMEPESVELQTRAMTDKRVPYEEIAQGTPMDQVSMYLTDKQESVPGEDPPGIVKDTVSIDGEDYTKSMEVKNMAPVMFELDGGYEKLTGKAAVKNPEKTKSGVKFKIYGDGALLYVSDPVKSIAAEIDVDITGVKTLMLCAEDEKGLNEVIPCWLSLYITEGKGNPDESELQENVAVKAAVTATSSDVGTVPDNAVDGDILTLWRSGNKVTEQNSESLYLDLGQEYDIRNARLAVEHDYLKCTYTIYTSSDNVNWDKKSESSKTAHANGELDYFTASKIRYIKIEFTKVESTQGETGGSLPRASIKELELFKDKGVDTVKDYNLSGLSVAGHDILFRQNQTAYEISLTGNEKEVWVKAFPANTASQITINGEKVETGHGDTLMDMEYIRIAPDENNNITAEVVSPDKKGVKQYKIHIREEERKQRYGAWESFVPGENGVNGWTYRKMDKESGDISDLEGKGGYIAGEYAWEGGNWLYAGPRYMHPASNVNAVRTFEAPQAGRLSLRASAQKYLNQPGQVSLSVLKNGERIWPVNKDKEVLEAGKTLQILTTSQVLKGDLIQIVLDAEGDNGGDATYIESYAEYQQDAQEENAVYLSDLEWKSAEAGYGSVNRDVSSSGQQICLTDEEQNPAVYEKGLGTHAESRIVYDIKNKGYTRFRSNVGIDYSQNSAGNPASVRFKVYFNDEKQDPVYDSGEMVSNTPQKTIDLEIGGLTEKIILVAEQGENNWSDHADWADARFLTEYQRGDKTLLGKLLQEAQDIVLQDYTDPDGDGFRKFKASLLQAENVFQDERASQEEINAAHDELDREMKRLKEKEPEKPEDYIIHVTDYGADPKGSKDSAQAVIKALDRAAYLRKKNPEQEIVIDFPQGKYQIYPDKAEERELYVSNTVGADSAYKDKKIGILIEDLNHIVMEGNGSVINFHGKMTAFAAIRSENVRFQNFTVDFEVPTVVDITVESVDGNTATVYIPECYEYSIENGQINWFSDKSPYTGKYYWTGTDKFENNYAQSIDLRTGITTRSNELFDNRAGMEDLGNRRVKITYNGKPDSVTTGMCYQMRPTRRDTPGAFFWLSKDIEMENLDIRYLHGFGMVGQTTDNISLRDVDFRAPEETGRTTAGYADFLQMSGCGGKILVEDCYFANPHDDPINIHGTFQQVVSISGDRREVTVRYNHDETAGFPSFFEGDQVEFTRQSNMLPLEDSICTVEEIISGPTGSSSEGISLTDTVIRFTEPIPDEVQEWQFVAENITDTPEVEIRRNTFKQIPTRGILVTTRKPVLIEENVFEGTSMAAIYISCDAQSWYESGRVEDVTIQNNKFYRCQGNGVIFIEPTNPNVSVDSTVHKNIQITGNEFYQSGSKVVDAKSVDGITIEGNRIFRFEPNVDLALTLNGETAQECTISVGEGLQAEVKSSASQLDNDLYSFNGCKNVSIQNNEYDAGMKMNVSINNMDVSDINLSDKEGISIGEGEKAAALGEVYYESSSPDIAKVSADGKILGISKGEALIRAYSVINDRKYASAPLQVNVGAQTEIIYPQSVKLISESDVLDGAGSTLQITAALYPENAQIKDVVYTVEDIRTGAASDVAAISQDGLLTAKKAGAVLVKGTASNGISAAKLVVIRENTKVLSNALTILNPVKGTWGLDQEDLYICPSGAGDWESGNGATNIVLAELADSSQAVITVEMEGKTHQGYEETGLVFYRDADNYTAIQRKHANGNPKLNVITEKEGNPSESGIDDIFGEIIYLKLEKTESVIRGYYSTDGSTWNLVQEVENTGLDDSLKAGILCTCGDGTSVIRFRDFMVNEEAVPFGEEAVIQEVSSVEAAYDENSRSLTADYLTSAEKVNDVIRWMVSDAPDGNYEILDGYQGTEIRVPYSLNGFYFKPVVIPMLSNGAAGVPVVAAEPVQTNMKIPEAASNSNLETVLCEETDFGEFDKNQKYYIAAEYENKAVRFQVVPTEGASVQVLLNGNELGNIQTDTITVPLLRGINAVEMFVTAEDGITQSVYRYVILHYVEKGSEAPDADLTSLNLAISMAEAMEKEQEENQCYTEETWAAVAKALNAARAILKDPSVTQEQADEAFINLITACFLVENGPQKTGLKAAIEGTEAILADTAGLSQYTEESVAEVRKALLQAQQVFDSNLADQGTINEATTRLLTAVTSMMVEKADTRLDILIQKAEELLKMQDQYTAISVQNLKDILAQAKETAENSQASPEEMNTAYEKLADAMVSLVRKGNKEELKNALDKANEILKDAKKYLEASMEGLSEMTAEAQTVYDNQNADQDMTGEALKKLIIEILEVRLLGDVDLNGVVDTKDAAKLLKYNAEKEELSEEQLQIADMNGDNLADSRDAVTILRYAAELTVFEP</sequence>
<dbReference type="SUPFAM" id="SSF51445">
    <property type="entry name" value="(Trans)glycosidases"/>
    <property type="match status" value="1"/>
</dbReference>
<dbReference type="Pfam" id="PF08305">
    <property type="entry name" value="NPCBM"/>
    <property type="match status" value="2"/>
</dbReference>
<evidence type="ECO:0000256" key="3">
    <source>
        <dbReference type="ARBA" id="ARBA00007401"/>
    </source>
</evidence>
<comment type="similarity">
    <text evidence="3">Belongs to the glycosyl hydrolase 2 family.</text>
</comment>
<dbReference type="InterPro" id="IPR003343">
    <property type="entry name" value="Big_2"/>
</dbReference>
<proteinExistence type="inferred from homology"/>
<dbReference type="GO" id="GO:0000272">
    <property type="term" value="P:polysaccharide catabolic process"/>
    <property type="evidence" value="ECO:0007669"/>
    <property type="project" value="InterPro"/>
</dbReference>
<evidence type="ECO:0000256" key="4">
    <source>
        <dbReference type="ARBA" id="ARBA00022737"/>
    </source>
</evidence>
<dbReference type="InterPro" id="IPR051913">
    <property type="entry name" value="GH2_Domain-Containing"/>
</dbReference>
<dbReference type="SMART" id="SM00776">
    <property type="entry name" value="NPCBM"/>
    <property type="match status" value="2"/>
</dbReference>
<gene>
    <name evidence="10" type="primary">glaA_1</name>
    <name evidence="10" type="ORF">DSM106044_03154</name>
</gene>
<dbReference type="InterPro" id="IPR002105">
    <property type="entry name" value="Dockerin_1_rpt"/>
</dbReference>
<accession>A0A4U8Q6X0</accession>
<dbReference type="InterPro" id="IPR008979">
    <property type="entry name" value="Galactose-bd-like_sf"/>
</dbReference>
<dbReference type="InterPro" id="IPR036156">
    <property type="entry name" value="Beta-gal/glucu_dom_sf"/>
</dbReference>
<dbReference type="Gene3D" id="3.20.20.80">
    <property type="entry name" value="Glycosidases"/>
    <property type="match status" value="1"/>
</dbReference>
<dbReference type="SUPFAM" id="SSF51126">
    <property type="entry name" value="Pectin lyase-like"/>
    <property type="match status" value="1"/>
</dbReference>
<dbReference type="EMBL" id="QGQD01000060">
    <property type="protein sequence ID" value="TLD00064.1"/>
    <property type="molecule type" value="Genomic_DNA"/>
</dbReference>
<evidence type="ECO:0000313" key="11">
    <source>
        <dbReference type="Proteomes" id="UP000306509"/>
    </source>
</evidence>
<dbReference type="Gene3D" id="2.60.40.10">
    <property type="entry name" value="Immunoglobulins"/>
    <property type="match status" value="3"/>
</dbReference>
<dbReference type="SUPFAM" id="SSF49899">
    <property type="entry name" value="Concanavalin A-like lectins/glucanases"/>
    <property type="match status" value="1"/>
</dbReference>
<dbReference type="Pfam" id="PF00754">
    <property type="entry name" value="F5_F8_type_C"/>
    <property type="match status" value="1"/>
</dbReference>
<dbReference type="InterPro" id="IPR016134">
    <property type="entry name" value="Dockerin_dom"/>
</dbReference>
<keyword evidence="4" id="KW-0677">Repeat</keyword>
<evidence type="ECO:0000256" key="1">
    <source>
        <dbReference type="ARBA" id="ARBA00001255"/>
    </source>
</evidence>
<dbReference type="SUPFAM" id="SSF49303">
    <property type="entry name" value="beta-Galactosidase/glucuronidase domain"/>
    <property type="match status" value="1"/>
</dbReference>
<dbReference type="InterPro" id="IPR012334">
    <property type="entry name" value="Pectin_lyas_fold"/>
</dbReference>
<evidence type="ECO:0000259" key="8">
    <source>
        <dbReference type="PROSITE" id="PS50022"/>
    </source>
</evidence>
<dbReference type="InterPro" id="IPR011050">
    <property type="entry name" value="Pectin_lyase_fold/virulence"/>
</dbReference>
<dbReference type="Pfam" id="PF02836">
    <property type="entry name" value="Glyco_hydro_2_C"/>
    <property type="match status" value="1"/>
</dbReference>
<dbReference type="InterPro" id="IPR013783">
    <property type="entry name" value="Ig-like_fold"/>
</dbReference>
<dbReference type="InterPro" id="IPR013222">
    <property type="entry name" value="Glyco_hyd_98_carb-bd"/>
</dbReference>
<keyword evidence="7" id="KW-0175">Coiled coil</keyword>
<feature type="coiled-coil region" evidence="7">
    <location>
        <begin position="3004"/>
        <end position="3053"/>
    </location>
</feature>
<evidence type="ECO:0000259" key="9">
    <source>
        <dbReference type="PROSITE" id="PS51766"/>
    </source>
</evidence>
<dbReference type="SUPFAM" id="SSF49373">
    <property type="entry name" value="Invasin/intimin cell-adhesion fragments"/>
    <property type="match status" value="1"/>
</dbReference>
<reference evidence="10 11" key="1">
    <citation type="journal article" date="2019" name="Anaerobe">
        <title>Detection of Robinsoniella peoriensis in multiple bone samples of a trauma patient.</title>
        <authorList>
            <person name="Schrottner P."/>
            <person name="Hartwich K."/>
            <person name="Bunk B."/>
            <person name="Schober I."/>
            <person name="Helbig S."/>
            <person name="Rudolph W.W."/>
            <person name="Gunzer F."/>
        </authorList>
    </citation>
    <scope>NUCLEOTIDE SEQUENCE [LARGE SCALE GENOMIC DNA]</scope>
    <source>
        <strain evidence="10 11">DSM 106044</strain>
    </source>
</reference>
<keyword evidence="11" id="KW-1185">Reference proteome</keyword>
<keyword evidence="6 10" id="KW-0326">Glycosidase</keyword>
<keyword evidence="5 10" id="KW-0378">Hydrolase</keyword>
<dbReference type="Pfam" id="PF17851">
    <property type="entry name" value="GH43_C2"/>
    <property type="match status" value="1"/>
</dbReference>
<evidence type="ECO:0000256" key="6">
    <source>
        <dbReference type="ARBA" id="ARBA00023295"/>
    </source>
</evidence>
<protein>
    <submittedName>
        <fullName evidence="10">Alpha-1,3-galactosidase A</fullName>
        <ecNumber evidence="10">3.2.1.-</ecNumber>
    </submittedName>
</protein>
<dbReference type="PANTHER" id="PTHR42732">
    <property type="entry name" value="BETA-GALACTOSIDASE"/>
    <property type="match status" value="1"/>
</dbReference>
<organism evidence="10 11">
    <name type="scientific">Robinsoniella peoriensis</name>
    <dbReference type="NCBI Taxonomy" id="180332"/>
    <lineage>
        <taxon>Bacteria</taxon>
        <taxon>Bacillati</taxon>
        <taxon>Bacillota</taxon>
        <taxon>Clostridia</taxon>
        <taxon>Lachnospirales</taxon>
        <taxon>Lachnospiraceae</taxon>
        <taxon>Robinsoniella</taxon>
    </lineage>
</organism>
<dbReference type="Proteomes" id="UP000306509">
    <property type="component" value="Unassembled WGS sequence"/>
</dbReference>
<dbReference type="PROSITE" id="PS51766">
    <property type="entry name" value="DOCKERIN"/>
    <property type="match status" value="1"/>
</dbReference>
<dbReference type="SMART" id="SM00710">
    <property type="entry name" value="PbH1"/>
    <property type="match status" value="6"/>
</dbReference>
<dbReference type="InterPro" id="IPR038637">
    <property type="entry name" value="NPCBM_sf"/>
</dbReference>
<dbReference type="InterPro" id="IPR006103">
    <property type="entry name" value="Glyco_hydro_2_cat"/>
</dbReference>
<dbReference type="InterPro" id="IPR041542">
    <property type="entry name" value="GH43_C2"/>
</dbReference>
<dbReference type="Gene3D" id="2.60.40.1080">
    <property type="match status" value="1"/>
</dbReference>
<comment type="catalytic activity">
    <reaction evidence="2">
        <text>Hydrolysis of terminal, non-reducing branched (1-&gt;3)-alpha-D-galactosidic residues, producing free D-galactose.</text>
        <dbReference type="EC" id="3.2.1.n1"/>
    </reaction>
</comment>
<evidence type="ECO:0000313" key="10">
    <source>
        <dbReference type="EMBL" id="TLD00064.1"/>
    </source>
</evidence>
<dbReference type="InterPro" id="IPR006626">
    <property type="entry name" value="PbH1"/>
</dbReference>
<dbReference type="Pfam" id="PF12733">
    <property type="entry name" value="Cadherin-like"/>
    <property type="match status" value="1"/>
</dbReference>
<dbReference type="Gene3D" id="2.60.120.260">
    <property type="entry name" value="Galactose-binding domain-like"/>
    <property type="match status" value="2"/>
</dbReference>
<evidence type="ECO:0000256" key="5">
    <source>
        <dbReference type="ARBA" id="ARBA00022801"/>
    </source>
</evidence>
<name>A0A4U8Q6X0_9FIRM</name>
<dbReference type="STRING" id="180332.GCA_000797495_03276"/>
<evidence type="ECO:0000256" key="2">
    <source>
        <dbReference type="ARBA" id="ARBA00001271"/>
    </source>
</evidence>
<dbReference type="Pfam" id="PF00703">
    <property type="entry name" value="Glyco_hydro_2"/>
    <property type="match status" value="1"/>
</dbReference>
<dbReference type="PANTHER" id="PTHR42732:SF1">
    <property type="entry name" value="BETA-MANNOSIDASE"/>
    <property type="match status" value="1"/>
</dbReference>
<dbReference type="SUPFAM" id="SSF63446">
    <property type="entry name" value="Type I dockerin domain"/>
    <property type="match status" value="1"/>
</dbReference>
<dbReference type="InterPro" id="IPR040605">
    <property type="entry name" value="Glyco_hydro2_dom5"/>
</dbReference>
<dbReference type="Pfam" id="PF23764">
    <property type="entry name" value="Beta-barrel_GLAA-B_II"/>
    <property type="match status" value="1"/>
</dbReference>
<feature type="domain" description="F5/8 type C" evidence="8">
    <location>
        <begin position="1006"/>
        <end position="1160"/>
    </location>
</feature>
<dbReference type="EC" id="3.2.1.-" evidence="10"/>
<dbReference type="Pfam" id="PF02368">
    <property type="entry name" value="Big_2"/>
    <property type="match status" value="1"/>
</dbReference>
<dbReference type="Gene3D" id="2.160.20.10">
    <property type="entry name" value="Single-stranded right-handed beta-helix, Pectin lyase-like"/>
    <property type="match status" value="2"/>
</dbReference>